<accession>A0A6N2K985</accession>
<reference evidence="2" key="1">
    <citation type="submission" date="2019-03" db="EMBL/GenBank/DDBJ databases">
        <authorList>
            <person name="Mank J."/>
            <person name="Almeida P."/>
        </authorList>
    </citation>
    <scope>NUCLEOTIDE SEQUENCE</scope>
    <source>
        <strain evidence="2">78183</strain>
    </source>
</reference>
<name>A0A6N2K985_SALVM</name>
<sequence>MTRNITPLCVKFQNLLSGYQKPKSKTLTLLFLSPLSQLNRALSSPNSIDQYSLNSTFLTLPRNHLRQSSARQSQTHLPQSSPQQRSLRLLSPHSSEQ</sequence>
<evidence type="ECO:0000313" key="2">
    <source>
        <dbReference type="EMBL" id="VFU24253.1"/>
    </source>
</evidence>
<protein>
    <submittedName>
        <fullName evidence="2">Uncharacterized protein</fullName>
    </submittedName>
</protein>
<dbReference type="EMBL" id="CAADRP010000169">
    <property type="protein sequence ID" value="VFU24253.1"/>
    <property type="molecule type" value="Genomic_DNA"/>
</dbReference>
<gene>
    <name evidence="2" type="ORF">SVIM_LOCUS44129</name>
</gene>
<feature type="compositionally biased region" description="Low complexity" evidence="1">
    <location>
        <begin position="77"/>
        <end position="97"/>
    </location>
</feature>
<evidence type="ECO:0000256" key="1">
    <source>
        <dbReference type="SAM" id="MobiDB-lite"/>
    </source>
</evidence>
<feature type="region of interest" description="Disordered" evidence="1">
    <location>
        <begin position="64"/>
        <end position="97"/>
    </location>
</feature>
<dbReference type="AlphaFoldDB" id="A0A6N2K985"/>
<feature type="compositionally biased region" description="Polar residues" evidence="1">
    <location>
        <begin position="66"/>
        <end position="76"/>
    </location>
</feature>
<organism evidence="2">
    <name type="scientific">Salix viminalis</name>
    <name type="common">Common osier</name>
    <name type="synonym">Basket willow</name>
    <dbReference type="NCBI Taxonomy" id="40686"/>
    <lineage>
        <taxon>Eukaryota</taxon>
        <taxon>Viridiplantae</taxon>
        <taxon>Streptophyta</taxon>
        <taxon>Embryophyta</taxon>
        <taxon>Tracheophyta</taxon>
        <taxon>Spermatophyta</taxon>
        <taxon>Magnoliopsida</taxon>
        <taxon>eudicotyledons</taxon>
        <taxon>Gunneridae</taxon>
        <taxon>Pentapetalae</taxon>
        <taxon>rosids</taxon>
        <taxon>fabids</taxon>
        <taxon>Malpighiales</taxon>
        <taxon>Salicaceae</taxon>
        <taxon>Saliceae</taxon>
        <taxon>Salix</taxon>
    </lineage>
</organism>
<proteinExistence type="predicted"/>